<dbReference type="eggNOG" id="ENOG5031TUR">
    <property type="taxonomic scope" value="Bacteria"/>
</dbReference>
<dbReference type="EMBL" id="FN650140">
    <property type="protein sequence ID" value="CBJ13849.1"/>
    <property type="molecule type" value="Genomic_DNA"/>
</dbReference>
<feature type="transmembrane region" description="Helical" evidence="1">
    <location>
        <begin position="383"/>
        <end position="404"/>
    </location>
</feature>
<keyword evidence="1" id="KW-0812">Transmembrane</keyword>
<evidence type="ECO:0008006" key="4">
    <source>
        <dbReference type="Google" id="ProtNLM"/>
    </source>
</evidence>
<dbReference type="OrthoDB" id="5653025at2"/>
<accession>D3HMZ9</accession>
<dbReference type="KEGG" id="llo:LLO_3386"/>
<proteinExistence type="predicted"/>
<evidence type="ECO:0000256" key="1">
    <source>
        <dbReference type="SAM" id="Phobius"/>
    </source>
</evidence>
<protein>
    <recommendedName>
        <fullName evidence="4">Dot/Icm T4SS effector</fullName>
    </recommendedName>
</protein>
<name>D3HMZ9_LEGLN</name>
<gene>
    <name evidence="2" type="ordered locus">LLO_3386</name>
</gene>
<keyword evidence="3" id="KW-1185">Reference proteome</keyword>
<evidence type="ECO:0000313" key="3">
    <source>
        <dbReference type="Proteomes" id="UP000001060"/>
    </source>
</evidence>
<evidence type="ECO:0000313" key="2">
    <source>
        <dbReference type="EMBL" id="CBJ13849.1"/>
    </source>
</evidence>
<feature type="transmembrane region" description="Helical" evidence="1">
    <location>
        <begin position="410"/>
        <end position="429"/>
    </location>
</feature>
<organism evidence="2 3">
    <name type="scientific">Legionella longbeachae serogroup 1 (strain NSW150)</name>
    <dbReference type="NCBI Taxonomy" id="661367"/>
    <lineage>
        <taxon>Bacteria</taxon>
        <taxon>Pseudomonadati</taxon>
        <taxon>Pseudomonadota</taxon>
        <taxon>Gammaproteobacteria</taxon>
        <taxon>Legionellales</taxon>
        <taxon>Legionellaceae</taxon>
        <taxon>Legionella</taxon>
    </lineage>
</organism>
<dbReference type="HOGENOM" id="CLU_592881_0_0_6"/>
<dbReference type="GeneID" id="40927565"/>
<dbReference type="RefSeq" id="WP_012979557.1">
    <property type="nucleotide sequence ID" value="NC_013861.1"/>
</dbReference>
<reference evidence="2 3" key="1">
    <citation type="journal article" date="2010" name="PLoS Genet.">
        <title>Analysis of the Legionella longbeachae genome and transcriptome uncovers unique strategies to cause Legionnaires' disease.</title>
        <authorList>
            <person name="Cazalet C."/>
            <person name="Gomez-Valero L."/>
            <person name="Rusniok C."/>
            <person name="Lomma M."/>
            <person name="Dervins-Ravault D."/>
            <person name="Newton H."/>
            <person name="Sansom F."/>
            <person name="Jarraud S."/>
            <person name="Zidane N."/>
            <person name="Ma L."/>
            <person name="Bouchier C."/>
            <person name="Etienne J."/>
            <person name="Hartland E."/>
            <person name="Buchrieser C."/>
        </authorList>
    </citation>
    <scope>NUCLEOTIDE SEQUENCE [LARGE SCALE GENOMIC DNA]</scope>
    <source>
        <strain evidence="2 3">NSW150</strain>
    </source>
</reference>
<sequence>MTKLYVYSLDYDGCMAEKNFEEMIEANPMLIEEIADSINAGNEATICVGSNRQGIHKDHYNSCKSSCFSVFTAYPDRVEQIKKKIKDSANKSTIKFDSFLTIDAQQGINPGTNFNQYQHISYITDKRKPTLDDVEDIKNMPKNKTDESKISTLYAQMHLFAFLHPNKEIKFIFKDDQKKILEQLHQFYSHNQNLIPGNITLKLEQKISNEVKAAIDIKIDKDKFRESDAWDAITGGKAEPLTSINGAGHLDSDFFTAFNGYQLEKEISKRMHVFVDEFKAVEQNTLTSNHEFQAFNGAMRHARDNVAITRPLCTQNSAPYDHHSDTIPHRVNPKKRDEIKFANESKDYNKAKENIIMELYSFKEGYQSNLTGLKNYTTRNAKINIALGAIALLVGGSAIAAILLTVPFSLPAIIGVSLLGFAVASAVWATSTRARIFLKDASSMKKLINFLDNSVTHKKNH</sequence>
<dbReference type="Proteomes" id="UP000001060">
    <property type="component" value="Chromosome"/>
</dbReference>
<dbReference type="AlphaFoldDB" id="D3HMZ9"/>
<keyword evidence="1" id="KW-0472">Membrane</keyword>
<keyword evidence="1" id="KW-1133">Transmembrane helix</keyword>